<evidence type="ECO:0000256" key="3">
    <source>
        <dbReference type="SAM" id="Phobius"/>
    </source>
</evidence>
<dbReference type="InterPro" id="IPR016064">
    <property type="entry name" value="NAD/diacylglycerol_kinase_sf"/>
</dbReference>
<dbReference type="InterPro" id="IPR050187">
    <property type="entry name" value="Lipid_Phosphate_FormReg"/>
</dbReference>
<protein>
    <submittedName>
        <fullName evidence="5">Diacylglycerol kinase</fullName>
    </submittedName>
</protein>
<dbReference type="Gene3D" id="2.60.200.40">
    <property type="match status" value="1"/>
</dbReference>
<dbReference type="Pfam" id="PF00781">
    <property type="entry name" value="DAGK_cat"/>
    <property type="match status" value="1"/>
</dbReference>
<feature type="transmembrane region" description="Helical" evidence="3">
    <location>
        <begin position="40"/>
        <end position="59"/>
    </location>
</feature>
<dbReference type="AlphaFoldDB" id="A0A101S4Y5"/>
<comment type="caution">
    <text evidence="5">The sequence shown here is derived from an EMBL/GenBank/DDBJ whole genome shotgun (WGS) entry which is preliminary data.</text>
</comment>
<organism evidence="5 6">
    <name type="scientific">Streptomyces griseorubiginosus</name>
    <dbReference type="NCBI Taxonomy" id="67304"/>
    <lineage>
        <taxon>Bacteria</taxon>
        <taxon>Bacillati</taxon>
        <taxon>Actinomycetota</taxon>
        <taxon>Actinomycetes</taxon>
        <taxon>Kitasatosporales</taxon>
        <taxon>Streptomycetaceae</taxon>
        <taxon>Streptomyces</taxon>
    </lineage>
</organism>
<dbReference type="PROSITE" id="PS50146">
    <property type="entry name" value="DAGK"/>
    <property type="match status" value="1"/>
</dbReference>
<keyword evidence="6" id="KW-1185">Reference proteome</keyword>
<dbReference type="GO" id="GO:0016301">
    <property type="term" value="F:kinase activity"/>
    <property type="evidence" value="ECO:0007669"/>
    <property type="project" value="UniProtKB-KW"/>
</dbReference>
<dbReference type="SUPFAM" id="SSF111331">
    <property type="entry name" value="NAD kinase/diacylglycerol kinase-like"/>
    <property type="match status" value="1"/>
</dbReference>
<reference evidence="5 6" key="1">
    <citation type="submission" date="2015-10" db="EMBL/GenBank/DDBJ databases">
        <title>Draft genome sequence of Streptomyces griseorubiginosus DSM 40469, type strain for the species Streptomyces griseorubiginosus.</title>
        <authorList>
            <person name="Ruckert C."/>
            <person name="Winkler A."/>
            <person name="Kalinowski J."/>
            <person name="Kampfer P."/>
            <person name="Glaeser S."/>
        </authorList>
    </citation>
    <scope>NUCLEOTIDE SEQUENCE [LARGE SCALE GENOMIC DNA]</scope>
    <source>
        <strain evidence="5 6">DSM 40469</strain>
    </source>
</reference>
<dbReference type="PANTHER" id="PTHR12358">
    <property type="entry name" value="SPHINGOSINE KINASE"/>
    <property type="match status" value="1"/>
</dbReference>
<keyword evidence="3" id="KW-1133">Transmembrane helix</keyword>
<proteinExistence type="inferred from homology"/>
<gene>
    <name evidence="5" type="ORF">AQJ54_13585</name>
</gene>
<name>A0A101S4Y5_9ACTN</name>
<evidence type="ECO:0000259" key="4">
    <source>
        <dbReference type="PROSITE" id="PS50146"/>
    </source>
</evidence>
<dbReference type="InterPro" id="IPR017438">
    <property type="entry name" value="ATP-NAD_kinase_N"/>
</dbReference>
<keyword evidence="3" id="KW-0472">Membrane</keyword>
<dbReference type="InterPro" id="IPR001206">
    <property type="entry name" value="Diacylglycerol_kinase_cat_dom"/>
</dbReference>
<dbReference type="EMBL" id="LMWV01000008">
    <property type="protein sequence ID" value="KUN67584.1"/>
    <property type="molecule type" value="Genomic_DNA"/>
</dbReference>
<feature type="transmembrane region" description="Helical" evidence="3">
    <location>
        <begin position="15"/>
        <end position="34"/>
    </location>
</feature>
<dbReference type="PANTHER" id="PTHR12358:SF54">
    <property type="entry name" value="SPHINGOSINE KINASE RELATED PROTEIN"/>
    <property type="match status" value="1"/>
</dbReference>
<evidence type="ECO:0000313" key="6">
    <source>
        <dbReference type="Proteomes" id="UP000054375"/>
    </source>
</evidence>
<accession>A0A101S4Y5</accession>
<comment type="cofactor">
    <cofactor evidence="1">
        <name>Mg(2+)</name>
        <dbReference type="ChEBI" id="CHEBI:18420"/>
    </cofactor>
</comment>
<dbReference type="RefSeq" id="WP_062237381.1">
    <property type="nucleotide sequence ID" value="NZ_JBPJFL010000001.1"/>
</dbReference>
<evidence type="ECO:0000313" key="5">
    <source>
        <dbReference type="EMBL" id="KUN67584.1"/>
    </source>
</evidence>
<comment type="similarity">
    <text evidence="2">Belongs to the diacylglycerol/lipid kinase family.</text>
</comment>
<keyword evidence="5" id="KW-0418">Kinase</keyword>
<keyword evidence="5" id="KW-0808">Transferase</keyword>
<keyword evidence="3" id="KW-0812">Transmembrane</keyword>
<dbReference type="Proteomes" id="UP000054375">
    <property type="component" value="Unassembled WGS sequence"/>
</dbReference>
<dbReference type="Gene3D" id="3.40.50.10330">
    <property type="entry name" value="Probable inorganic polyphosphate/atp-NAD kinase, domain 1"/>
    <property type="match status" value="1"/>
</dbReference>
<feature type="domain" description="DAGKc" evidence="4">
    <location>
        <begin position="124"/>
        <end position="251"/>
    </location>
</feature>
<evidence type="ECO:0000256" key="1">
    <source>
        <dbReference type="ARBA" id="ARBA00001946"/>
    </source>
</evidence>
<sequence>MERQQRDGARTGSVLRARLALLALLCSVLVPLLVAGLRSVLWALVGIAGLAVAAVGVWWTLAHTGALRVLGLVLSVAAPLTVLSLYAASGMLGPACLSLVLWVLAVASARTALAPPRSPARRAPAPRDPWVVMNPRSGGGKVGRFGLVEKARSAGARVVLLDGNQDVVQLARQAVAEGADLLAVAGGDGTQALVAEVAARHDLPFVVIPAGTRNHFALDLGLDRDDPAAALEALTDGVEQPVDLGFAADRVFVNNASFGTYASVVADPAYRDAKLHTTLRTLPGLLTGEDAPGLRMRAGATWVGGLQALLVSNNPYLRAVDAARPGRRERLDSGLLGVLGVRVANTAQAARLVRGERSGSVMRLRVDEVVVDADTSDIAVGIDGEHVLLPTPVVCRTEPGALRVRVPRHRPGRPVLAAPADWRRVARLARGGRGAGAAGRDSR</sequence>
<feature type="transmembrane region" description="Helical" evidence="3">
    <location>
        <begin position="66"/>
        <end position="86"/>
    </location>
</feature>
<evidence type="ECO:0000256" key="2">
    <source>
        <dbReference type="ARBA" id="ARBA00005983"/>
    </source>
</evidence>